<dbReference type="GO" id="GO:0046872">
    <property type="term" value="F:metal ion binding"/>
    <property type="evidence" value="ECO:0007669"/>
    <property type="project" value="UniProtKB-KW"/>
</dbReference>
<evidence type="ECO:0000313" key="9">
    <source>
        <dbReference type="EMBL" id="MBC5769479.1"/>
    </source>
</evidence>
<comment type="similarity">
    <text evidence="1">Belongs to the isochorismatase family.</text>
</comment>
<dbReference type="Pfam" id="PF00857">
    <property type="entry name" value="Isochorismatase"/>
    <property type="match status" value="1"/>
</dbReference>
<evidence type="ECO:0000259" key="8">
    <source>
        <dbReference type="Pfam" id="PF00857"/>
    </source>
</evidence>
<dbReference type="AlphaFoldDB" id="A0A923MHC0"/>
<evidence type="ECO:0000256" key="2">
    <source>
        <dbReference type="ARBA" id="ARBA00022642"/>
    </source>
</evidence>
<organism evidence="9 10">
    <name type="scientific">Dysosmobacter segnis</name>
    <dbReference type="NCBI Taxonomy" id="2763042"/>
    <lineage>
        <taxon>Bacteria</taxon>
        <taxon>Bacillati</taxon>
        <taxon>Bacillota</taxon>
        <taxon>Clostridia</taxon>
        <taxon>Eubacteriales</taxon>
        <taxon>Oscillospiraceae</taxon>
        <taxon>Dysosmobacter</taxon>
    </lineage>
</organism>
<evidence type="ECO:0000256" key="4">
    <source>
        <dbReference type="ARBA" id="ARBA00022801"/>
    </source>
</evidence>
<dbReference type="EMBL" id="JACOQI010000002">
    <property type="protein sequence ID" value="MBC5769479.1"/>
    <property type="molecule type" value="Genomic_DNA"/>
</dbReference>
<protein>
    <recommendedName>
        <fullName evidence="6">nicotinamidase</fullName>
        <ecNumber evidence="6">3.5.1.19</ecNumber>
    </recommendedName>
    <alternativeName>
        <fullName evidence="7">Nicotinamide deamidase</fullName>
    </alternativeName>
</protein>
<dbReference type="InterPro" id="IPR036380">
    <property type="entry name" value="Isochorismatase-like_sf"/>
</dbReference>
<evidence type="ECO:0000256" key="3">
    <source>
        <dbReference type="ARBA" id="ARBA00022723"/>
    </source>
</evidence>
<dbReference type="GO" id="GO:0019363">
    <property type="term" value="P:pyridine nucleotide biosynthetic process"/>
    <property type="evidence" value="ECO:0007669"/>
    <property type="project" value="UniProtKB-KW"/>
</dbReference>
<accession>A0A923MHC0</accession>
<keyword evidence="10" id="KW-1185">Reference proteome</keyword>
<gene>
    <name evidence="9" type="ORF">H8Z83_03980</name>
</gene>
<dbReference type="EC" id="3.5.1.19" evidence="6"/>
<dbReference type="Gene3D" id="3.40.50.850">
    <property type="entry name" value="Isochorismatase-like"/>
    <property type="match status" value="1"/>
</dbReference>
<name>A0A923MHC0_9FIRM</name>
<dbReference type="RefSeq" id="WP_187013826.1">
    <property type="nucleotide sequence ID" value="NZ_JACOQI010000002.1"/>
</dbReference>
<dbReference type="InterPro" id="IPR052347">
    <property type="entry name" value="Isochorismatase_Nicotinamidase"/>
</dbReference>
<feature type="domain" description="Isochorismatase-like" evidence="8">
    <location>
        <begin position="3"/>
        <end position="185"/>
    </location>
</feature>
<evidence type="ECO:0000256" key="1">
    <source>
        <dbReference type="ARBA" id="ARBA00006336"/>
    </source>
</evidence>
<evidence type="ECO:0000256" key="5">
    <source>
        <dbReference type="ARBA" id="ARBA00037900"/>
    </source>
</evidence>
<keyword evidence="4" id="KW-0378">Hydrolase</keyword>
<keyword evidence="2" id="KW-0662">Pyridine nucleotide biosynthesis</keyword>
<keyword evidence="3" id="KW-0479">Metal-binding</keyword>
<dbReference type="PANTHER" id="PTHR11080:SF2">
    <property type="entry name" value="LD05707P"/>
    <property type="match status" value="1"/>
</dbReference>
<comment type="caution">
    <text evidence="9">The sequence shown here is derived from an EMBL/GenBank/DDBJ whole genome shotgun (WGS) entry which is preliminary data.</text>
</comment>
<dbReference type="SUPFAM" id="SSF52499">
    <property type="entry name" value="Isochorismatase-like hydrolases"/>
    <property type="match status" value="1"/>
</dbReference>
<dbReference type="GO" id="GO:0008936">
    <property type="term" value="F:nicotinamidase activity"/>
    <property type="evidence" value="ECO:0007669"/>
    <property type="project" value="UniProtKB-EC"/>
</dbReference>
<sequence length="188" mass="20190">MKILVIVDMQNDFINGALGTPEAQAAVGDVAKKISGFDGDLICITKDTHRSADYLKTQEGQLLPVEHCIEGTHGWRLDDIIATAISHAAIDAGKSVSVFQKDTFGSVELGDYLVELSARMKQRIEEIVFVGLCTDICVISNALLVKAFLPETKITVDAACCAGVTPASHNNALAAMKACQINVENWEV</sequence>
<reference evidence="9" key="1">
    <citation type="submission" date="2020-08" db="EMBL/GenBank/DDBJ databases">
        <title>Genome public.</title>
        <authorList>
            <person name="Liu C."/>
            <person name="Sun Q."/>
        </authorList>
    </citation>
    <scope>NUCLEOTIDE SEQUENCE</scope>
    <source>
        <strain evidence="9">BX15</strain>
    </source>
</reference>
<evidence type="ECO:0000256" key="7">
    <source>
        <dbReference type="ARBA" id="ARBA00043224"/>
    </source>
</evidence>
<evidence type="ECO:0000313" key="10">
    <source>
        <dbReference type="Proteomes" id="UP000620327"/>
    </source>
</evidence>
<dbReference type="Proteomes" id="UP000620327">
    <property type="component" value="Unassembled WGS sequence"/>
</dbReference>
<evidence type="ECO:0000256" key="6">
    <source>
        <dbReference type="ARBA" id="ARBA00039017"/>
    </source>
</evidence>
<proteinExistence type="inferred from homology"/>
<comment type="pathway">
    <text evidence="5">Cofactor biosynthesis; nicotinate biosynthesis; nicotinate from nicotinamide: step 1/1.</text>
</comment>
<dbReference type="InterPro" id="IPR000868">
    <property type="entry name" value="Isochorismatase-like_dom"/>
</dbReference>
<dbReference type="PANTHER" id="PTHR11080">
    <property type="entry name" value="PYRAZINAMIDASE/NICOTINAMIDASE"/>
    <property type="match status" value="1"/>
</dbReference>